<dbReference type="EMBL" id="CP001941">
    <property type="protein sequence ID" value="ADD09295.1"/>
    <property type="molecule type" value="Genomic_DNA"/>
</dbReference>
<dbReference type="AlphaFoldDB" id="D3TB16"/>
<gene>
    <name evidence="3" type="ordered locus">Aboo_1489</name>
</gene>
<name>D3TB16_ACIB4</name>
<evidence type="ECO:0000259" key="2">
    <source>
        <dbReference type="Pfam" id="PF26556"/>
    </source>
</evidence>
<accession>D3TB16</accession>
<dbReference type="GO" id="GO:0003677">
    <property type="term" value="F:DNA binding"/>
    <property type="evidence" value="ECO:0007669"/>
    <property type="project" value="UniProtKB-KW"/>
</dbReference>
<dbReference type="InterPro" id="IPR058496">
    <property type="entry name" value="DUF8183_N"/>
</dbReference>
<evidence type="ECO:0000313" key="3">
    <source>
        <dbReference type="EMBL" id="ADD09295.1"/>
    </source>
</evidence>
<dbReference type="Pfam" id="PF26555">
    <property type="entry name" value="HTH_78"/>
    <property type="match status" value="1"/>
</dbReference>
<proteinExistence type="predicted"/>
<dbReference type="GeneID" id="8828457"/>
<keyword evidence="3" id="KW-0238">DNA-binding</keyword>
<organism evidence="3 4">
    <name type="scientific">Aciduliprofundum boonei (strain DSM 19572 / T469)</name>
    <dbReference type="NCBI Taxonomy" id="439481"/>
    <lineage>
        <taxon>Archaea</taxon>
        <taxon>Methanobacteriati</taxon>
        <taxon>Thermoplasmatota</taxon>
        <taxon>DHVE2 group</taxon>
        <taxon>Candidatus Aciduliprofundum</taxon>
    </lineage>
</organism>
<reference evidence="3" key="1">
    <citation type="submission" date="2010-02" db="EMBL/GenBank/DDBJ databases">
        <title>Complete sequence of Aciduliprofundum boonei T469.</title>
        <authorList>
            <consortium name="US DOE Joint Genome Institute"/>
            <person name="Lucas S."/>
            <person name="Copeland A."/>
            <person name="Lapidus A."/>
            <person name="Cheng J.-F."/>
            <person name="Bruce D."/>
            <person name="Goodwin L."/>
            <person name="Pitluck S."/>
            <person name="Saunders E."/>
            <person name="Detter J.C."/>
            <person name="Han C."/>
            <person name="Tapia R."/>
            <person name="Land M."/>
            <person name="Hauser L."/>
            <person name="Kyrpides N."/>
            <person name="Mikhailova N."/>
            <person name="Flores G."/>
            <person name="Reysenbach A.-L."/>
            <person name="Woyke T."/>
        </authorList>
    </citation>
    <scope>NUCLEOTIDE SEQUENCE</scope>
    <source>
        <strain evidence="3">T469</strain>
    </source>
</reference>
<dbReference type="Proteomes" id="UP000001400">
    <property type="component" value="Chromosome"/>
</dbReference>
<dbReference type="InterPro" id="IPR058836">
    <property type="entry name" value="DUF8183_C"/>
</dbReference>
<dbReference type="RefSeq" id="WP_012997439.1">
    <property type="nucleotide sequence ID" value="NC_013926.1"/>
</dbReference>
<evidence type="ECO:0000259" key="1">
    <source>
        <dbReference type="Pfam" id="PF26555"/>
    </source>
</evidence>
<dbReference type="HOGENOM" id="CLU_1352170_0_0_2"/>
<evidence type="ECO:0000313" key="4">
    <source>
        <dbReference type="Proteomes" id="UP000001400"/>
    </source>
</evidence>
<dbReference type="Pfam" id="PF26556">
    <property type="entry name" value="DUF8183"/>
    <property type="match status" value="1"/>
</dbReference>
<sequence>MLLDDIEKWLKEGTEDAQDLVDLPWNVEREGNALVAQHPKIPFILNVMEDENFIRLRVYTGIETAIEELKERLRIIRALMILNGGVDYLKFALEGINEEVVLQVDLGKKYFNKGMFEDSIASILTGMYMMVKALDMEEEFRDELFARLVGMVKERLNEGASRDDLIKFLTKRVGLNKKDAEQVVDEIMKSMNKDVKGYM</sequence>
<protein>
    <submittedName>
        <fullName evidence="3">Histone family protein DNA-binding protein</fullName>
    </submittedName>
</protein>
<feature type="domain" description="DUF8183" evidence="2">
    <location>
        <begin position="5"/>
        <end position="134"/>
    </location>
</feature>
<keyword evidence="4" id="KW-1185">Reference proteome</keyword>
<feature type="domain" description="DUF8183" evidence="1">
    <location>
        <begin position="135"/>
        <end position="199"/>
    </location>
</feature>
<dbReference type="KEGG" id="abi:Aboo_1489"/>